<reference evidence="1 2" key="1">
    <citation type="journal article" date="2019" name="Sci. Rep.">
        <title>Orb-weaving spider Araneus ventricosus genome elucidates the spidroin gene catalogue.</title>
        <authorList>
            <person name="Kono N."/>
            <person name="Nakamura H."/>
            <person name="Ohtoshi R."/>
            <person name="Moran D.A.P."/>
            <person name="Shinohara A."/>
            <person name="Yoshida Y."/>
            <person name="Fujiwara M."/>
            <person name="Mori M."/>
            <person name="Tomita M."/>
            <person name="Arakawa K."/>
        </authorList>
    </citation>
    <scope>NUCLEOTIDE SEQUENCE [LARGE SCALE GENOMIC DNA]</scope>
</reference>
<proteinExistence type="predicted"/>
<dbReference type="Proteomes" id="UP000499080">
    <property type="component" value="Unassembled WGS sequence"/>
</dbReference>
<keyword evidence="2" id="KW-1185">Reference proteome</keyword>
<accession>A0A4Y2CQ56</accession>
<comment type="caution">
    <text evidence="1">The sequence shown here is derived from an EMBL/GenBank/DDBJ whole genome shotgun (WGS) entry which is preliminary data.</text>
</comment>
<organism evidence="1 2">
    <name type="scientific">Araneus ventricosus</name>
    <name type="common">Orbweaver spider</name>
    <name type="synonym">Epeira ventricosa</name>
    <dbReference type="NCBI Taxonomy" id="182803"/>
    <lineage>
        <taxon>Eukaryota</taxon>
        <taxon>Metazoa</taxon>
        <taxon>Ecdysozoa</taxon>
        <taxon>Arthropoda</taxon>
        <taxon>Chelicerata</taxon>
        <taxon>Arachnida</taxon>
        <taxon>Araneae</taxon>
        <taxon>Araneomorphae</taxon>
        <taxon>Entelegynae</taxon>
        <taxon>Araneoidea</taxon>
        <taxon>Araneidae</taxon>
        <taxon>Araneus</taxon>
    </lineage>
</organism>
<name>A0A4Y2CQ56_ARAVE</name>
<dbReference type="EMBL" id="BGPR01000229">
    <property type="protein sequence ID" value="GBM06493.1"/>
    <property type="molecule type" value="Genomic_DNA"/>
</dbReference>
<dbReference type="AlphaFoldDB" id="A0A4Y2CQ56"/>
<protein>
    <submittedName>
        <fullName evidence="1">Uncharacterized protein</fullName>
    </submittedName>
</protein>
<evidence type="ECO:0000313" key="2">
    <source>
        <dbReference type="Proteomes" id="UP000499080"/>
    </source>
</evidence>
<sequence>MYFNKSRKIVQLRTGKALAKLSNASDARFSSWGCRGAGGGAEDRTRVAGQSDPVHAPSLPMYFGISKKIIQLRTGKISGNCLLSRTHSRAGSCPGARVTEVPTRTTGQSDPVYAHRRQCVLIVLDDHAPYLTVNVWHPCTV</sequence>
<gene>
    <name evidence="1" type="ORF">AVEN_58330_1</name>
</gene>
<evidence type="ECO:0000313" key="1">
    <source>
        <dbReference type="EMBL" id="GBM06493.1"/>
    </source>
</evidence>